<evidence type="ECO:0000313" key="1">
    <source>
        <dbReference type="EMBL" id="GMA96144.1"/>
    </source>
</evidence>
<comment type="caution">
    <text evidence="1">The sequence shown here is derived from an EMBL/GenBank/DDBJ whole genome shotgun (WGS) entry which is preliminary data.</text>
</comment>
<accession>A0ABQ6K9V0</accession>
<protein>
    <recommendedName>
        <fullName evidence="3">DUF501 domain-containing protein</fullName>
    </recommendedName>
</protein>
<dbReference type="InterPro" id="IPR007511">
    <property type="entry name" value="DUF501"/>
</dbReference>
<dbReference type="Proteomes" id="UP001157034">
    <property type="component" value="Unassembled WGS sequence"/>
</dbReference>
<proteinExistence type="predicted"/>
<evidence type="ECO:0008006" key="3">
    <source>
        <dbReference type="Google" id="ProtNLM"/>
    </source>
</evidence>
<dbReference type="Pfam" id="PF04417">
    <property type="entry name" value="DUF501"/>
    <property type="match status" value="1"/>
</dbReference>
<dbReference type="EMBL" id="BSVB01000001">
    <property type="protein sequence ID" value="GMA96144.1"/>
    <property type="molecule type" value="Genomic_DNA"/>
</dbReference>
<keyword evidence="2" id="KW-1185">Reference proteome</keyword>
<gene>
    <name evidence="1" type="ORF">GCM10025881_29680</name>
</gene>
<name>A0ABQ6K9V0_9MICO</name>
<dbReference type="PANTHER" id="PTHR37163">
    <property type="entry name" value="CONSERVED PROTEIN"/>
    <property type="match status" value="1"/>
</dbReference>
<sequence length="181" mass="18301">MTTPPFAPPTAAEVAVVTAQLGRPARGVIGIAARCACGNPVVVATAPRLDDGTPFPTLYYLSHPAATAAISTLEATGVMAELGVELEDPATAAAYRAAHESYLADRAAIADVPEIAGFSAGGMPERVKCLHALAAHALAAGPGVNPIGDRALALSSWSPARCACADPGAAHRDPERRDVAS</sequence>
<evidence type="ECO:0000313" key="2">
    <source>
        <dbReference type="Proteomes" id="UP001157034"/>
    </source>
</evidence>
<dbReference type="RefSeq" id="WP_284254776.1">
    <property type="nucleotide sequence ID" value="NZ_BAAAQO010000004.1"/>
</dbReference>
<organism evidence="1 2">
    <name type="scientific">Pseudolysinimonas kribbensis</name>
    <dbReference type="NCBI Taxonomy" id="433641"/>
    <lineage>
        <taxon>Bacteria</taxon>
        <taxon>Bacillati</taxon>
        <taxon>Actinomycetota</taxon>
        <taxon>Actinomycetes</taxon>
        <taxon>Micrococcales</taxon>
        <taxon>Microbacteriaceae</taxon>
        <taxon>Pseudolysinimonas</taxon>
    </lineage>
</organism>
<dbReference type="PANTHER" id="PTHR37163:SF1">
    <property type="entry name" value="DUF501 DOMAIN-CONTAINING PROTEIN"/>
    <property type="match status" value="1"/>
</dbReference>
<reference evidence="2" key="1">
    <citation type="journal article" date="2019" name="Int. J. Syst. Evol. Microbiol.">
        <title>The Global Catalogue of Microorganisms (GCM) 10K type strain sequencing project: providing services to taxonomists for standard genome sequencing and annotation.</title>
        <authorList>
            <consortium name="The Broad Institute Genomics Platform"/>
            <consortium name="The Broad Institute Genome Sequencing Center for Infectious Disease"/>
            <person name="Wu L."/>
            <person name="Ma J."/>
        </authorList>
    </citation>
    <scope>NUCLEOTIDE SEQUENCE [LARGE SCALE GENOMIC DNA]</scope>
    <source>
        <strain evidence="2">NBRC 108894</strain>
    </source>
</reference>